<dbReference type="Proteomes" id="UP000578077">
    <property type="component" value="Unassembled WGS sequence"/>
</dbReference>
<evidence type="ECO:0000313" key="2">
    <source>
        <dbReference type="Proteomes" id="UP000578077"/>
    </source>
</evidence>
<organism evidence="1 2">
    <name type="scientific">Streptomonospora salina</name>
    <dbReference type="NCBI Taxonomy" id="104205"/>
    <lineage>
        <taxon>Bacteria</taxon>
        <taxon>Bacillati</taxon>
        <taxon>Actinomycetota</taxon>
        <taxon>Actinomycetes</taxon>
        <taxon>Streptosporangiales</taxon>
        <taxon>Nocardiopsidaceae</taxon>
        <taxon>Streptomonospora</taxon>
    </lineage>
</organism>
<comment type="caution">
    <text evidence="1">The sequence shown here is derived from an EMBL/GenBank/DDBJ whole genome shotgun (WGS) entry which is preliminary data.</text>
</comment>
<name>A0A841ECR3_9ACTN</name>
<proteinExistence type="predicted"/>
<dbReference type="EMBL" id="JACHLY010000002">
    <property type="protein sequence ID" value="MBB6000902.1"/>
    <property type="molecule type" value="Genomic_DNA"/>
</dbReference>
<sequence length="173" mass="17851">MSKPLPWRRSHVRGCGAAADPLDGGGLEGVDAAAQPCGHDLAQGVQRAFGPVLDAGTGGGGDAQRDDERDGLFVVEQQRRQLRAGVETVSAVGALVGGDGIAQLAQAVDVAAHGNLGALRLEGPAAMSFALPDGVTWDDLMSGTAREMPQWAIDRQTDFSVQPGETLAGILER</sequence>
<gene>
    <name evidence="1" type="ORF">HNR25_004731</name>
</gene>
<reference evidence="1 2" key="1">
    <citation type="submission" date="2020-08" db="EMBL/GenBank/DDBJ databases">
        <title>Sequencing the genomes of 1000 actinobacteria strains.</title>
        <authorList>
            <person name="Klenk H.-P."/>
        </authorList>
    </citation>
    <scope>NUCLEOTIDE SEQUENCE [LARGE SCALE GENOMIC DNA]</scope>
    <source>
        <strain evidence="1 2">DSM 44593</strain>
    </source>
</reference>
<dbReference type="AlphaFoldDB" id="A0A841ECR3"/>
<evidence type="ECO:0000313" key="1">
    <source>
        <dbReference type="EMBL" id="MBB6000902.1"/>
    </source>
</evidence>
<accession>A0A841ECR3</accession>
<protein>
    <submittedName>
        <fullName evidence="1">Uncharacterized protein</fullName>
    </submittedName>
</protein>
<keyword evidence="2" id="KW-1185">Reference proteome</keyword>